<comment type="caution">
    <text evidence="2">The sequence shown here is derived from an EMBL/GenBank/DDBJ whole genome shotgun (WGS) entry which is preliminary data.</text>
</comment>
<gene>
    <name evidence="2" type="primary">AVEN_187519_1</name>
    <name evidence="2" type="ORF">NPIL_390331</name>
</gene>
<evidence type="ECO:0000313" key="2">
    <source>
        <dbReference type="EMBL" id="GFT14256.1"/>
    </source>
</evidence>
<organism evidence="2 3">
    <name type="scientific">Nephila pilipes</name>
    <name type="common">Giant wood spider</name>
    <name type="synonym">Nephila maculata</name>
    <dbReference type="NCBI Taxonomy" id="299642"/>
    <lineage>
        <taxon>Eukaryota</taxon>
        <taxon>Metazoa</taxon>
        <taxon>Ecdysozoa</taxon>
        <taxon>Arthropoda</taxon>
        <taxon>Chelicerata</taxon>
        <taxon>Arachnida</taxon>
        <taxon>Araneae</taxon>
        <taxon>Araneomorphae</taxon>
        <taxon>Entelegynae</taxon>
        <taxon>Araneoidea</taxon>
        <taxon>Nephilidae</taxon>
        <taxon>Nephila</taxon>
    </lineage>
</organism>
<dbReference type="Pfam" id="PF00787">
    <property type="entry name" value="PX"/>
    <property type="match status" value="1"/>
</dbReference>
<sequence>MMNRYVLDLQHGSFKWTVKKRFEDFLVLHSTLHVYRTLLSIQLPEIKFQRKYSRRRTSIVLQTAKVPKLHSFPLTSDVLLRKKNIDLSKIALESYLQTVLDTPKFRKFRDTYCVSPQIRPQDTTITNECYQEDLFRLHCKVICKQFSIHCSVRLLAFPQIENIPERSRAKVKEDTMRNVAD</sequence>
<name>A0A8X6NI29_NEPPI</name>
<dbReference type="InterPro" id="IPR001683">
    <property type="entry name" value="PX_dom"/>
</dbReference>
<reference evidence="2" key="1">
    <citation type="submission" date="2020-08" db="EMBL/GenBank/DDBJ databases">
        <title>Multicomponent nature underlies the extraordinary mechanical properties of spider dragline silk.</title>
        <authorList>
            <person name="Kono N."/>
            <person name="Nakamura H."/>
            <person name="Mori M."/>
            <person name="Yoshida Y."/>
            <person name="Ohtoshi R."/>
            <person name="Malay A.D."/>
            <person name="Moran D.A.P."/>
            <person name="Tomita M."/>
            <person name="Numata K."/>
            <person name="Arakawa K."/>
        </authorList>
    </citation>
    <scope>NUCLEOTIDE SEQUENCE</scope>
</reference>
<accession>A0A8X6NI29</accession>
<dbReference type="EMBL" id="BMAW01009525">
    <property type="protein sequence ID" value="GFT14256.1"/>
    <property type="molecule type" value="Genomic_DNA"/>
</dbReference>
<dbReference type="InterPro" id="IPR036871">
    <property type="entry name" value="PX_dom_sf"/>
</dbReference>
<feature type="domain" description="PX" evidence="1">
    <location>
        <begin position="1"/>
        <end position="125"/>
    </location>
</feature>
<dbReference type="PROSITE" id="PS50195">
    <property type="entry name" value="PX"/>
    <property type="match status" value="1"/>
</dbReference>
<dbReference type="OrthoDB" id="6433718at2759"/>
<evidence type="ECO:0000313" key="3">
    <source>
        <dbReference type="Proteomes" id="UP000887013"/>
    </source>
</evidence>
<dbReference type="AlphaFoldDB" id="A0A8X6NI29"/>
<proteinExistence type="predicted"/>
<keyword evidence="3" id="KW-1185">Reference proteome</keyword>
<dbReference type="Gene3D" id="3.30.1520.10">
    <property type="entry name" value="Phox-like domain"/>
    <property type="match status" value="1"/>
</dbReference>
<evidence type="ECO:0000259" key="1">
    <source>
        <dbReference type="PROSITE" id="PS50195"/>
    </source>
</evidence>
<dbReference type="SUPFAM" id="SSF64268">
    <property type="entry name" value="PX domain"/>
    <property type="match status" value="1"/>
</dbReference>
<dbReference type="GO" id="GO:0035091">
    <property type="term" value="F:phosphatidylinositol binding"/>
    <property type="evidence" value="ECO:0007669"/>
    <property type="project" value="InterPro"/>
</dbReference>
<dbReference type="Proteomes" id="UP000887013">
    <property type="component" value="Unassembled WGS sequence"/>
</dbReference>
<protein>
    <submittedName>
        <fullName evidence="2">PX domain-containing protein</fullName>
    </submittedName>
</protein>